<name>Q7RPK9_PLAYO</name>
<accession>Q7RPK9</accession>
<dbReference type="Proteomes" id="UP000008553">
    <property type="component" value="Unassembled WGS sequence"/>
</dbReference>
<dbReference type="AlphaFoldDB" id="Q7RPK9"/>
<proteinExistence type="predicted"/>
<reference evidence="1 2" key="1">
    <citation type="journal article" date="2002" name="Nature">
        <title>Genome sequence and comparative analysis of the model rodent malaria parasite Plasmodium yoelii yoelii.</title>
        <authorList>
            <person name="Carlton J.M."/>
            <person name="Angiuoli S.V."/>
            <person name="Suh B.B."/>
            <person name="Kooij T.W."/>
            <person name="Pertea M."/>
            <person name="Silva J.C."/>
            <person name="Ermolaeva M.D."/>
            <person name="Allen J.E."/>
            <person name="Selengut J.D."/>
            <person name="Koo H.L."/>
            <person name="Peterson J.D."/>
            <person name="Pop M."/>
            <person name="Kosack D.S."/>
            <person name="Shumway M.F."/>
            <person name="Bidwell S.L."/>
            <person name="Shallom S.J."/>
            <person name="van Aken S.E."/>
            <person name="Riedmuller S.B."/>
            <person name="Feldblyum T.V."/>
            <person name="Cho J.K."/>
            <person name="Quackenbush J."/>
            <person name="Sedegah M."/>
            <person name="Shoaibi A."/>
            <person name="Cummings L.M."/>
            <person name="Florens L."/>
            <person name="Yates J.R."/>
            <person name="Raine J.D."/>
            <person name="Sinden R.E."/>
            <person name="Harris M.A."/>
            <person name="Cunningham D.A."/>
            <person name="Preiser P.R."/>
            <person name="Bergman L.W."/>
            <person name="Vaidya A.B."/>
            <person name="van Lin L.H."/>
            <person name="Janse C.J."/>
            <person name="Waters A.P."/>
            <person name="Smith H.O."/>
            <person name="White O.R."/>
            <person name="Salzberg S.L."/>
            <person name="Venter J.C."/>
            <person name="Fraser C.M."/>
            <person name="Hoffman S.L."/>
            <person name="Gardner M.J."/>
            <person name="Carucci D.J."/>
        </authorList>
    </citation>
    <scope>NUCLEOTIDE SEQUENCE [LARGE SCALE GENOMIC DNA]</scope>
    <source>
        <strain evidence="1 2">17XNL</strain>
    </source>
</reference>
<evidence type="ECO:0000313" key="1">
    <source>
        <dbReference type="EMBL" id="EAA20780.1"/>
    </source>
</evidence>
<keyword evidence="2" id="KW-1185">Reference proteome</keyword>
<comment type="caution">
    <text evidence="1">The sequence shown here is derived from an EMBL/GenBank/DDBJ whole genome shotgun (WGS) entry which is preliminary data.</text>
</comment>
<evidence type="ECO:0000313" key="2">
    <source>
        <dbReference type="Proteomes" id="UP000008553"/>
    </source>
</evidence>
<dbReference type="PaxDb" id="73239-Q7RPK9"/>
<dbReference type="InParanoid" id="Q7RPK9"/>
<dbReference type="EMBL" id="AABL01000385">
    <property type="protein sequence ID" value="EAA20780.1"/>
    <property type="molecule type" value="Genomic_DNA"/>
</dbReference>
<protein>
    <submittedName>
        <fullName evidence="1">Uncharacterized protein</fullName>
    </submittedName>
</protein>
<organism evidence="1 2">
    <name type="scientific">Plasmodium yoelii yoelii</name>
    <dbReference type="NCBI Taxonomy" id="73239"/>
    <lineage>
        <taxon>Eukaryota</taxon>
        <taxon>Sar</taxon>
        <taxon>Alveolata</taxon>
        <taxon>Apicomplexa</taxon>
        <taxon>Aconoidasida</taxon>
        <taxon>Haemosporida</taxon>
        <taxon>Plasmodiidae</taxon>
        <taxon>Plasmodium</taxon>
        <taxon>Plasmodium (Vinckeia)</taxon>
    </lineage>
</organism>
<sequence>MCINICIFDILKYDLVIFIFFNFKHEMFTHKTKKEKGK</sequence>
<gene>
    <name evidence="1" type="ORF">PY01449</name>
</gene>